<dbReference type="GO" id="GO:0005759">
    <property type="term" value="C:mitochondrial matrix"/>
    <property type="evidence" value="ECO:0007669"/>
    <property type="project" value="InterPro"/>
</dbReference>
<dbReference type="AlphaFoldDB" id="A0A1E5W176"/>
<comment type="caution">
    <text evidence="1">The sequence shown here is derived from an EMBL/GenBank/DDBJ whole genome shotgun (WGS) entry which is preliminary data.</text>
</comment>
<dbReference type="InterPro" id="IPR003428">
    <property type="entry name" value="MAM33"/>
</dbReference>
<dbReference type="EMBL" id="LWDX02024039">
    <property type="protein sequence ID" value="OEL31156.1"/>
    <property type="molecule type" value="Genomic_DNA"/>
</dbReference>
<proteinExistence type="predicted"/>
<keyword evidence="2" id="KW-1185">Reference proteome</keyword>
<evidence type="ECO:0000313" key="2">
    <source>
        <dbReference type="Proteomes" id="UP000095767"/>
    </source>
</evidence>
<protein>
    <recommendedName>
        <fullName evidence="3">Mitochondrial glycoprotein</fullName>
    </recommendedName>
</protein>
<dbReference type="STRING" id="888268.A0A1E5W176"/>
<sequence length="261" mass="29653">MSLARRVLCLRPHLCTLPLPSPSPPRLLPSRTYISDMRRSAFIDRLLRSVRSEISFLDNSAPPPPPPPPAPFAVEDRPGEQWARLRRAFPAPEGEEEVRVDATLVDGALPPTRSGADTGGPPRLHISVKVEVSKAARPGVALNFECSAWPDEMELQRVFSVRRGGPVPARQYVGRQFRCFIIGNMKQTFYPLSYVERILMINLLILMSSELDEEMQSAVRDYLEQRGVNDDLAAFLHAYMENKEHTELIRWLKNVEYHIKK</sequence>
<gene>
    <name evidence="1" type="ORF">BAE44_0007826</name>
</gene>
<dbReference type="Pfam" id="PF02330">
    <property type="entry name" value="MAM33"/>
    <property type="match status" value="1"/>
</dbReference>
<name>A0A1E5W176_9POAL</name>
<dbReference type="OrthoDB" id="278212at2759"/>
<dbReference type="Proteomes" id="UP000095767">
    <property type="component" value="Unassembled WGS sequence"/>
</dbReference>
<accession>A0A1E5W176</accession>
<dbReference type="PANTHER" id="PTHR10826">
    <property type="entry name" value="COMPLEMENT COMPONENT 1"/>
    <property type="match status" value="1"/>
</dbReference>
<organism evidence="1 2">
    <name type="scientific">Dichanthelium oligosanthes</name>
    <dbReference type="NCBI Taxonomy" id="888268"/>
    <lineage>
        <taxon>Eukaryota</taxon>
        <taxon>Viridiplantae</taxon>
        <taxon>Streptophyta</taxon>
        <taxon>Embryophyta</taxon>
        <taxon>Tracheophyta</taxon>
        <taxon>Spermatophyta</taxon>
        <taxon>Magnoliopsida</taxon>
        <taxon>Liliopsida</taxon>
        <taxon>Poales</taxon>
        <taxon>Poaceae</taxon>
        <taxon>PACMAD clade</taxon>
        <taxon>Panicoideae</taxon>
        <taxon>Panicodae</taxon>
        <taxon>Paniceae</taxon>
        <taxon>Dichantheliinae</taxon>
        <taxon>Dichanthelium</taxon>
    </lineage>
</organism>
<dbReference type="InterPro" id="IPR036561">
    <property type="entry name" value="MAM33_sf"/>
</dbReference>
<dbReference type="Gene3D" id="3.10.280.10">
    <property type="entry name" value="Mitochondrial glycoprotein"/>
    <property type="match status" value="2"/>
</dbReference>
<evidence type="ECO:0000313" key="1">
    <source>
        <dbReference type="EMBL" id="OEL31156.1"/>
    </source>
</evidence>
<dbReference type="SUPFAM" id="SSF54529">
    <property type="entry name" value="Mitochondrial glycoprotein MAM33-like"/>
    <property type="match status" value="1"/>
</dbReference>
<dbReference type="PANTHER" id="PTHR10826:SF36">
    <property type="entry name" value="OS08G0439900 PROTEIN"/>
    <property type="match status" value="1"/>
</dbReference>
<evidence type="ECO:0008006" key="3">
    <source>
        <dbReference type="Google" id="ProtNLM"/>
    </source>
</evidence>
<reference evidence="1 2" key="1">
    <citation type="submission" date="2016-09" db="EMBL/GenBank/DDBJ databases">
        <title>The draft genome of Dichanthelium oligosanthes: A C3 panicoid grass species.</title>
        <authorList>
            <person name="Studer A.J."/>
            <person name="Schnable J.C."/>
            <person name="Brutnell T.P."/>
        </authorList>
    </citation>
    <scope>NUCLEOTIDE SEQUENCE [LARGE SCALE GENOMIC DNA]</scope>
    <source>
        <strain evidence="2">cv. Kellogg 1175</strain>
        <tissue evidence="1">Leaf</tissue>
    </source>
</reference>